<reference evidence="3" key="2">
    <citation type="submission" date="2013-12" db="EMBL/GenBank/DDBJ databases">
        <title>Evolution of pathogenesis and genome organization in the Tremellales.</title>
        <authorList>
            <person name="Cuomo C."/>
            <person name="Litvintseva A."/>
            <person name="Heitman J."/>
            <person name="Chen Y."/>
            <person name="Sun S."/>
            <person name="Springer D."/>
            <person name="Dromer F."/>
            <person name="Young S."/>
            <person name="Zeng Q."/>
            <person name="Chapman S."/>
            <person name="Gujja S."/>
            <person name="Saif S."/>
            <person name="Birren B."/>
        </authorList>
    </citation>
    <scope>NUCLEOTIDE SEQUENCE [LARGE SCALE GENOMIC DNA]</scope>
    <source>
        <strain evidence="3">CBS 10435</strain>
    </source>
</reference>
<accession>A0A1B9IQH9</accession>
<feature type="region of interest" description="Disordered" evidence="1">
    <location>
        <begin position="386"/>
        <end position="486"/>
    </location>
</feature>
<keyword evidence="3" id="KW-1185">Reference proteome</keyword>
<feature type="region of interest" description="Disordered" evidence="1">
    <location>
        <begin position="256"/>
        <end position="275"/>
    </location>
</feature>
<sequence>MPKHTQNQLEETKSKSLDILPENLFIWSKSGSESVSNEDDSNQIDIDALPIDQLISVVPKYLSLTQESMSQTGLRGRLMTYDNHLSLSGDKEVTDENEFLKLTYTESALFAYTKDLFNDPWNVKRLQDETFDSQKSEFDQLMNSQEDRGLRGMMKNWKRGVEMNYELRCHRSNLKSHKEFVSLLPVGTDREEKLKREKSERMMRDRSRQIRGLEDKVINMRRSVERDIERVGNGSEAWGWPEDIDDWRDMLDRSNREATTKQDDPVLTSPCGGANDIVFDKGEEKTMVDRVSEGNTTGLSSGLDKARDSGLDTNDEKTEVHTPRDLGGTALGPQLITRNDMTEWDHEKGGWKKPWEEKKGATLISESETAADNSDYQVFTIVSNRKEKQKKNKISNNSEQRQRCQIEPMTGRSDDLSYRVKTGKSMGSRKTRTSTASMPPTQPISTALKEHPEMNANDDKPNDLDDLVEIAHDQSDQDTASSDRADLRAVELIWKPGVEK</sequence>
<reference evidence="2 3" key="1">
    <citation type="submission" date="2013-07" db="EMBL/GenBank/DDBJ databases">
        <title>The Genome Sequence of Kwoniella mangroviensis CBS10435.</title>
        <authorList>
            <consortium name="The Broad Institute Genome Sequencing Platform"/>
            <person name="Cuomo C."/>
            <person name="Litvintseva A."/>
            <person name="Chen Y."/>
            <person name="Heitman J."/>
            <person name="Sun S."/>
            <person name="Springer D."/>
            <person name="Dromer F."/>
            <person name="Young S.K."/>
            <person name="Zeng Q."/>
            <person name="Gargeya S."/>
            <person name="Fitzgerald M."/>
            <person name="Abouelleil A."/>
            <person name="Alvarado L."/>
            <person name="Berlin A.M."/>
            <person name="Chapman S.B."/>
            <person name="Dewar J."/>
            <person name="Goldberg J."/>
            <person name="Griggs A."/>
            <person name="Gujja S."/>
            <person name="Hansen M."/>
            <person name="Howarth C."/>
            <person name="Imamovic A."/>
            <person name="Larimer J."/>
            <person name="McCowan C."/>
            <person name="Murphy C."/>
            <person name="Pearson M."/>
            <person name="Priest M."/>
            <person name="Roberts A."/>
            <person name="Saif S."/>
            <person name="Shea T."/>
            <person name="Sykes S."/>
            <person name="Wortman J."/>
            <person name="Nusbaum C."/>
            <person name="Birren B."/>
        </authorList>
    </citation>
    <scope>NUCLEOTIDE SEQUENCE [LARGE SCALE GENOMIC DNA]</scope>
    <source>
        <strain evidence="2 3">CBS 10435</strain>
    </source>
</reference>
<dbReference type="EMBL" id="KI669463">
    <property type="protein sequence ID" value="OCF57798.1"/>
    <property type="molecule type" value="Genomic_DNA"/>
</dbReference>
<dbReference type="Proteomes" id="UP000092583">
    <property type="component" value="Unassembled WGS sequence"/>
</dbReference>
<feature type="compositionally biased region" description="Basic and acidic residues" evidence="1">
    <location>
        <begin position="304"/>
        <end position="324"/>
    </location>
</feature>
<proteinExistence type="predicted"/>
<evidence type="ECO:0000313" key="3">
    <source>
        <dbReference type="Proteomes" id="UP000092583"/>
    </source>
</evidence>
<dbReference type="AlphaFoldDB" id="A0A1B9IQH9"/>
<organism evidence="2 3">
    <name type="scientific">Kwoniella mangroviensis CBS 10435</name>
    <dbReference type="NCBI Taxonomy" id="1331196"/>
    <lineage>
        <taxon>Eukaryota</taxon>
        <taxon>Fungi</taxon>
        <taxon>Dikarya</taxon>
        <taxon>Basidiomycota</taxon>
        <taxon>Agaricomycotina</taxon>
        <taxon>Tremellomycetes</taxon>
        <taxon>Tremellales</taxon>
        <taxon>Cryptococcaceae</taxon>
        <taxon>Kwoniella</taxon>
    </lineage>
</organism>
<evidence type="ECO:0000256" key="1">
    <source>
        <dbReference type="SAM" id="MobiDB-lite"/>
    </source>
</evidence>
<evidence type="ECO:0000313" key="2">
    <source>
        <dbReference type="EMBL" id="OCF57798.1"/>
    </source>
</evidence>
<protein>
    <submittedName>
        <fullName evidence="2">Uncharacterized protein</fullName>
    </submittedName>
</protein>
<name>A0A1B9IQH9_9TREE</name>
<feature type="compositionally biased region" description="Polar residues" evidence="1">
    <location>
        <begin position="433"/>
        <end position="445"/>
    </location>
</feature>
<dbReference type="OrthoDB" id="10627707at2759"/>
<feature type="compositionally biased region" description="Basic and acidic residues" evidence="1">
    <location>
        <begin position="448"/>
        <end position="486"/>
    </location>
</feature>
<gene>
    <name evidence="2" type="ORF">L486_05263</name>
</gene>
<feature type="region of interest" description="Disordered" evidence="1">
    <location>
        <begin position="292"/>
        <end position="333"/>
    </location>
</feature>